<organism evidence="3 4">
    <name type="scientific">Candidatus Roizmanbacteria bacterium RIFCSPHIGHO2_02_FULL_43_11</name>
    <dbReference type="NCBI Taxonomy" id="1802043"/>
    <lineage>
        <taxon>Bacteria</taxon>
        <taxon>Candidatus Roizmaniibacteriota</taxon>
    </lineage>
</organism>
<reference evidence="3 4" key="1">
    <citation type="journal article" date="2016" name="Nat. Commun.">
        <title>Thousands of microbial genomes shed light on interconnected biogeochemical processes in an aquifer system.</title>
        <authorList>
            <person name="Anantharaman K."/>
            <person name="Brown C.T."/>
            <person name="Hug L.A."/>
            <person name="Sharon I."/>
            <person name="Castelle C.J."/>
            <person name="Probst A.J."/>
            <person name="Thomas B.C."/>
            <person name="Singh A."/>
            <person name="Wilkins M.J."/>
            <person name="Karaoz U."/>
            <person name="Brodie E.L."/>
            <person name="Williams K.H."/>
            <person name="Hubbard S.S."/>
            <person name="Banfield J.F."/>
        </authorList>
    </citation>
    <scope>NUCLEOTIDE SEQUENCE [LARGE SCALE GENOMIC DNA]</scope>
</reference>
<feature type="transmembrane region" description="Helical" evidence="1">
    <location>
        <begin position="290"/>
        <end position="313"/>
    </location>
</feature>
<comment type="caution">
    <text evidence="3">The sequence shown here is derived from an EMBL/GenBank/DDBJ whole genome shotgun (WGS) entry which is preliminary data.</text>
</comment>
<evidence type="ECO:0000256" key="2">
    <source>
        <dbReference type="SAM" id="SignalP"/>
    </source>
</evidence>
<gene>
    <name evidence="3" type="ORF">A3D08_00045</name>
</gene>
<keyword evidence="1" id="KW-1133">Transmembrane helix</keyword>
<evidence type="ECO:0000313" key="3">
    <source>
        <dbReference type="EMBL" id="OGK31912.1"/>
    </source>
</evidence>
<feature type="signal peptide" evidence="2">
    <location>
        <begin position="1"/>
        <end position="22"/>
    </location>
</feature>
<keyword evidence="1" id="KW-0812">Transmembrane</keyword>
<feature type="chain" id="PRO_5009529282" evidence="2">
    <location>
        <begin position="23"/>
        <end position="326"/>
    </location>
</feature>
<protein>
    <submittedName>
        <fullName evidence="3">Uncharacterized protein</fullName>
    </submittedName>
</protein>
<dbReference type="Proteomes" id="UP000178098">
    <property type="component" value="Unassembled WGS sequence"/>
</dbReference>
<dbReference type="EMBL" id="MFZT01000005">
    <property type="protein sequence ID" value="OGK31912.1"/>
    <property type="molecule type" value="Genomic_DNA"/>
</dbReference>
<sequence length="326" mass="34979">MKYIVIALMLSIAALPVSPVSAQQFAMSITPPLLEITIKPGKSVLIAYTVSNVGDPAIMSADVRPFKPTGILGSLIQSDTFEGPIRFNLDNSNIGLGKPFFLKSKEGQQLLLKIRVPEGTPEGDYYYTFYVQNETGRPLEGVTASLNQARIGGNILVTVTNSGTLETRGNIGTFTVFPTLKLGLKAALFESTDPVPVQLILQNTGRNFIKPEGIITLQGGFGEKANFTLVPQNILAKSSRLAVASTSGSLVRFKEPTTLVLSGFYVGKYTLTADVIFSGSQKPVQATLTFYALPFKLLLASGVALAIGLVIIAQFKRKDDDTSDLP</sequence>
<evidence type="ECO:0000313" key="4">
    <source>
        <dbReference type="Proteomes" id="UP000178098"/>
    </source>
</evidence>
<dbReference type="AlphaFoldDB" id="A0A1F7HM95"/>
<keyword evidence="1" id="KW-0472">Membrane</keyword>
<name>A0A1F7HM95_9BACT</name>
<keyword evidence="2" id="KW-0732">Signal</keyword>
<accession>A0A1F7HM95</accession>
<proteinExistence type="predicted"/>
<evidence type="ECO:0000256" key="1">
    <source>
        <dbReference type="SAM" id="Phobius"/>
    </source>
</evidence>